<sequence length="174" mass="18285">MGDGMGMGAYFLTLAQIAGPRFSEGPLSPSSDLTASFFLFGALNLVSRSMFSVGTPATHQTLESALGELDSGALLEKKATSIGATNGRAFMSESERLLVGESTRPGPINIGFNQCLEAFHEDSASATILWRRSSASRSGSEPGSAVDLGGHPHEIESDEVGLVRRKAVEELTHA</sequence>
<proteinExistence type="predicted"/>
<name>A0A4Y7SL35_COPMI</name>
<evidence type="ECO:0000313" key="2">
    <source>
        <dbReference type="EMBL" id="TEB22358.1"/>
    </source>
</evidence>
<feature type="region of interest" description="Disordered" evidence="1">
    <location>
        <begin position="135"/>
        <end position="158"/>
    </location>
</feature>
<evidence type="ECO:0000313" key="3">
    <source>
        <dbReference type="Proteomes" id="UP000298030"/>
    </source>
</evidence>
<accession>A0A4Y7SL35</accession>
<dbReference type="AlphaFoldDB" id="A0A4Y7SL35"/>
<feature type="compositionally biased region" description="Low complexity" evidence="1">
    <location>
        <begin position="135"/>
        <end position="145"/>
    </location>
</feature>
<reference evidence="2 3" key="1">
    <citation type="journal article" date="2019" name="Nat. Ecol. Evol.">
        <title>Megaphylogeny resolves global patterns of mushroom evolution.</title>
        <authorList>
            <person name="Varga T."/>
            <person name="Krizsan K."/>
            <person name="Foldi C."/>
            <person name="Dima B."/>
            <person name="Sanchez-Garcia M."/>
            <person name="Sanchez-Ramirez S."/>
            <person name="Szollosi G.J."/>
            <person name="Szarkandi J.G."/>
            <person name="Papp V."/>
            <person name="Albert L."/>
            <person name="Andreopoulos W."/>
            <person name="Angelini C."/>
            <person name="Antonin V."/>
            <person name="Barry K.W."/>
            <person name="Bougher N.L."/>
            <person name="Buchanan P."/>
            <person name="Buyck B."/>
            <person name="Bense V."/>
            <person name="Catcheside P."/>
            <person name="Chovatia M."/>
            <person name="Cooper J."/>
            <person name="Damon W."/>
            <person name="Desjardin D."/>
            <person name="Finy P."/>
            <person name="Geml J."/>
            <person name="Haridas S."/>
            <person name="Hughes K."/>
            <person name="Justo A."/>
            <person name="Karasinski D."/>
            <person name="Kautmanova I."/>
            <person name="Kiss B."/>
            <person name="Kocsube S."/>
            <person name="Kotiranta H."/>
            <person name="LaButti K.M."/>
            <person name="Lechner B.E."/>
            <person name="Liimatainen K."/>
            <person name="Lipzen A."/>
            <person name="Lukacs Z."/>
            <person name="Mihaltcheva S."/>
            <person name="Morgado L.N."/>
            <person name="Niskanen T."/>
            <person name="Noordeloos M.E."/>
            <person name="Ohm R.A."/>
            <person name="Ortiz-Santana B."/>
            <person name="Ovrebo C."/>
            <person name="Racz N."/>
            <person name="Riley R."/>
            <person name="Savchenko A."/>
            <person name="Shiryaev A."/>
            <person name="Soop K."/>
            <person name="Spirin V."/>
            <person name="Szebenyi C."/>
            <person name="Tomsovsky M."/>
            <person name="Tulloss R.E."/>
            <person name="Uehling J."/>
            <person name="Grigoriev I.V."/>
            <person name="Vagvolgyi C."/>
            <person name="Papp T."/>
            <person name="Martin F.M."/>
            <person name="Miettinen O."/>
            <person name="Hibbett D.S."/>
            <person name="Nagy L.G."/>
        </authorList>
    </citation>
    <scope>NUCLEOTIDE SEQUENCE [LARGE SCALE GENOMIC DNA]</scope>
    <source>
        <strain evidence="2 3">FP101781</strain>
    </source>
</reference>
<keyword evidence="3" id="KW-1185">Reference proteome</keyword>
<organism evidence="2 3">
    <name type="scientific">Coprinellus micaceus</name>
    <name type="common">Glistening ink-cap mushroom</name>
    <name type="synonym">Coprinus micaceus</name>
    <dbReference type="NCBI Taxonomy" id="71717"/>
    <lineage>
        <taxon>Eukaryota</taxon>
        <taxon>Fungi</taxon>
        <taxon>Dikarya</taxon>
        <taxon>Basidiomycota</taxon>
        <taxon>Agaricomycotina</taxon>
        <taxon>Agaricomycetes</taxon>
        <taxon>Agaricomycetidae</taxon>
        <taxon>Agaricales</taxon>
        <taxon>Agaricineae</taxon>
        <taxon>Psathyrellaceae</taxon>
        <taxon>Coprinellus</taxon>
    </lineage>
</organism>
<protein>
    <submittedName>
        <fullName evidence="2">Uncharacterized protein</fullName>
    </submittedName>
</protein>
<gene>
    <name evidence="2" type="ORF">FA13DRAFT_1716177</name>
</gene>
<dbReference type="Proteomes" id="UP000298030">
    <property type="component" value="Unassembled WGS sequence"/>
</dbReference>
<dbReference type="EMBL" id="QPFP01000093">
    <property type="protein sequence ID" value="TEB22358.1"/>
    <property type="molecule type" value="Genomic_DNA"/>
</dbReference>
<evidence type="ECO:0000256" key="1">
    <source>
        <dbReference type="SAM" id="MobiDB-lite"/>
    </source>
</evidence>
<comment type="caution">
    <text evidence="2">The sequence shown here is derived from an EMBL/GenBank/DDBJ whole genome shotgun (WGS) entry which is preliminary data.</text>
</comment>